<dbReference type="HOGENOM" id="CLU_037291_0_0_11"/>
<dbReference type="PROSITE" id="PS51257">
    <property type="entry name" value="PROKAR_LIPOPROTEIN"/>
    <property type="match status" value="1"/>
</dbReference>
<dbReference type="EC" id="2.4.-.-" evidence="1"/>
<proteinExistence type="predicted"/>
<dbReference type="GO" id="GO:0016757">
    <property type="term" value="F:glycosyltransferase activity"/>
    <property type="evidence" value="ECO:0007669"/>
    <property type="project" value="UniProtKB-KW"/>
</dbReference>
<gene>
    <name evidence="1" type="ORF">HMPREF0063_12995</name>
</gene>
<dbReference type="SUPFAM" id="SSF53756">
    <property type="entry name" value="UDP-Glycosyltransferase/glycogen phosphorylase"/>
    <property type="match status" value="1"/>
</dbReference>
<reference evidence="1" key="1">
    <citation type="submission" date="2010-08" db="EMBL/GenBank/DDBJ databases">
        <authorList>
            <person name="Muzny D."/>
            <person name="Qin X."/>
            <person name="Buhay C."/>
            <person name="Dugan-Rocha S."/>
            <person name="Ding Y."/>
            <person name="Chen G."/>
            <person name="Hawes A."/>
            <person name="Holder M."/>
            <person name="Jhangiani S."/>
            <person name="Johnson A."/>
            <person name="Khan Z."/>
            <person name="Li Z."/>
            <person name="Liu W."/>
            <person name="Liu X."/>
            <person name="Perez L."/>
            <person name="Shen H."/>
            <person name="Wang Q."/>
            <person name="Watt J."/>
            <person name="Xi L."/>
            <person name="Xin Y."/>
            <person name="Zhou J."/>
            <person name="Deng J."/>
            <person name="Jiang H."/>
            <person name="Liu Y."/>
            <person name="Qu J."/>
            <person name="Song X.-Z."/>
            <person name="Zhang L."/>
            <person name="Villasana D."/>
            <person name="Johnson A."/>
            <person name="Liu J."/>
            <person name="Liyanage D."/>
            <person name="Lorensuhewa L."/>
            <person name="Robinson T."/>
            <person name="Song A."/>
            <person name="Song B.-B."/>
            <person name="Dinh H."/>
            <person name="Thornton R."/>
            <person name="Coyle M."/>
            <person name="Francisco L."/>
            <person name="Jackson L."/>
            <person name="Javaid M."/>
            <person name="Korchina V."/>
            <person name="Kovar C."/>
            <person name="Mata R."/>
            <person name="Mathew T."/>
            <person name="Ngo R."/>
            <person name="Nguyen L."/>
            <person name="Nguyen N."/>
            <person name="Okwuonu G."/>
            <person name="Ongeri F."/>
            <person name="Pham C."/>
            <person name="Simmons D."/>
            <person name="Wilczek-Boney K."/>
            <person name="Hale W."/>
            <person name="Jakkamsetti A."/>
            <person name="Pham P."/>
            <person name="Ruth R."/>
            <person name="San Lucas F."/>
            <person name="Warren J."/>
            <person name="Zhang J."/>
            <person name="Zhao Z."/>
            <person name="Zhou C."/>
            <person name="Zhu D."/>
            <person name="Lee S."/>
            <person name="Bess C."/>
            <person name="Blankenburg K."/>
            <person name="Forbes L."/>
            <person name="Fu Q."/>
            <person name="Gubbala S."/>
            <person name="Hirani K."/>
            <person name="Jayaseelan J.C."/>
            <person name="Lara F."/>
            <person name="Munidasa M."/>
            <person name="Palculict T."/>
            <person name="Patil S."/>
            <person name="Pu L.-L."/>
            <person name="Saada N."/>
            <person name="Tang L."/>
            <person name="Weissenberger G."/>
            <person name="Zhu Y."/>
            <person name="Hemphill L."/>
            <person name="Shang Y."/>
            <person name="Youmans B."/>
            <person name="Ayvaz T."/>
            <person name="Ross M."/>
            <person name="Santibanez J."/>
            <person name="Aqrawi P."/>
            <person name="Gross S."/>
            <person name="Joshi V."/>
            <person name="Fowler G."/>
            <person name="Nazareth L."/>
            <person name="Reid J."/>
            <person name="Worley K."/>
            <person name="Petrosino J."/>
            <person name="Highlander S."/>
            <person name="Gibbs R."/>
        </authorList>
    </citation>
    <scope>NUCLEOTIDE SEQUENCE [LARGE SCALE GENOMIC DNA]</scope>
    <source>
        <strain evidence="1">DSM 15272</strain>
    </source>
</reference>
<organism evidence="1 2">
    <name type="scientific">Aeromicrobium marinum DSM 15272</name>
    <dbReference type="NCBI Taxonomy" id="585531"/>
    <lineage>
        <taxon>Bacteria</taxon>
        <taxon>Bacillati</taxon>
        <taxon>Actinomycetota</taxon>
        <taxon>Actinomycetes</taxon>
        <taxon>Propionibacteriales</taxon>
        <taxon>Nocardioidaceae</taxon>
        <taxon>Aeromicrobium</taxon>
    </lineage>
</organism>
<dbReference type="Proteomes" id="UP000003111">
    <property type="component" value="Unassembled WGS sequence"/>
</dbReference>
<sequence>MGPPRDPSHRTARGVIISTLTTILGQACLFTVTDGGQRLEELSAREWAILAGACNAHALMAPGRELTVHVYHPDGQHFPRTTDDRSFDGRSRLYRRRRLTLRIRNDLQVSPAPVPDSRQRVLLEGDTRHVLLSDDATAVEKPLLVQPGDLRGRILRSARGRAPLWYDELRDLEALRHRWSITRPRRRRVYTDDFAPGGDHEEDTVVPAGPVAPGAPRAVLVGMHWFEIGGAERWAFETVRLVREAGLLPVVLTSRDSHHEWITRPELEGAVLLPLSEPTALTQTPGGEQLLRAVLETFDVRGVVVHHSQWLYDRLPFVKLSRPDVPTVDSTHIVEYRGGGFPVSAVLADHSIDLHHVISPSLAAWMVDTQRVPAEKVVMAPLGGLTVEAADQAFRPRPDGRPFTVAFVGRLARQKAPEVFVAAAARARSRGSDVRFILHGHGELAPWVDDLVDRAGLQDVLERRSGDVPVVRTLEDSDLLAVTSHNEGLTLTTLEAVAHGVPVISTDVGAQSDLVPREALVPRNVHRAVPALARLIGELADDEAARRLLWETERTAERRLLTHTSANDWFREVVSTW</sequence>
<comment type="caution">
    <text evidence="1">The sequence shown here is derived from an EMBL/GenBank/DDBJ whole genome shotgun (WGS) entry which is preliminary data.</text>
</comment>
<dbReference type="STRING" id="585531.HMPREF0063_12995"/>
<accession>E2SG36</accession>
<dbReference type="EMBL" id="ACLF03000016">
    <property type="protein sequence ID" value="EFQ81793.1"/>
    <property type="molecule type" value="Genomic_DNA"/>
</dbReference>
<dbReference type="AlphaFoldDB" id="E2SG36"/>
<protein>
    <submittedName>
        <fullName evidence="1">Glycosyltransferase, group 1 family protein</fullName>
        <ecNumber evidence="1">2.4.-.-</ecNumber>
    </submittedName>
</protein>
<evidence type="ECO:0000313" key="2">
    <source>
        <dbReference type="Proteomes" id="UP000003111"/>
    </source>
</evidence>
<dbReference type="eggNOG" id="COG0438">
    <property type="taxonomic scope" value="Bacteria"/>
</dbReference>
<keyword evidence="1" id="KW-0328">Glycosyltransferase</keyword>
<keyword evidence="1" id="KW-0808">Transferase</keyword>
<dbReference type="PANTHER" id="PTHR12526">
    <property type="entry name" value="GLYCOSYLTRANSFERASE"/>
    <property type="match status" value="1"/>
</dbReference>
<keyword evidence="2" id="KW-1185">Reference proteome</keyword>
<evidence type="ECO:0000313" key="1">
    <source>
        <dbReference type="EMBL" id="EFQ81793.1"/>
    </source>
</evidence>
<dbReference type="Pfam" id="PF13692">
    <property type="entry name" value="Glyco_trans_1_4"/>
    <property type="match status" value="1"/>
</dbReference>
<name>E2SG36_9ACTN</name>
<dbReference type="Gene3D" id="3.40.50.2000">
    <property type="entry name" value="Glycogen Phosphorylase B"/>
    <property type="match status" value="2"/>
</dbReference>